<evidence type="ECO:0000256" key="1">
    <source>
        <dbReference type="SAM" id="Phobius"/>
    </source>
</evidence>
<proteinExistence type="predicted"/>
<dbReference type="Proteomes" id="UP000199158">
    <property type="component" value="Unassembled WGS sequence"/>
</dbReference>
<dbReference type="SUPFAM" id="SSF50978">
    <property type="entry name" value="WD40 repeat-like"/>
    <property type="match status" value="1"/>
</dbReference>
<keyword evidence="1" id="KW-1133">Transmembrane helix</keyword>
<reference evidence="2 3" key="1">
    <citation type="submission" date="2016-10" db="EMBL/GenBank/DDBJ databases">
        <authorList>
            <person name="de Groot N.N."/>
        </authorList>
    </citation>
    <scope>NUCLEOTIDE SEQUENCE [LARGE SCALE GENOMIC DNA]</scope>
    <source>
        <strain evidence="2 3">CGMCC 1.5070</strain>
    </source>
</reference>
<protein>
    <submittedName>
        <fullName evidence="2">Uncharacterized protein</fullName>
    </submittedName>
</protein>
<organism evidence="2 3">
    <name type="scientific">Hydrogenoanaerobacterium saccharovorans</name>
    <dbReference type="NCBI Taxonomy" id="474960"/>
    <lineage>
        <taxon>Bacteria</taxon>
        <taxon>Bacillati</taxon>
        <taxon>Bacillota</taxon>
        <taxon>Clostridia</taxon>
        <taxon>Eubacteriales</taxon>
        <taxon>Oscillospiraceae</taxon>
        <taxon>Hydrogenoanaerobacterium</taxon>
    </lineage>
</organism>
<keyword evidence="1" id="KW-0812">Transmembrane</keyword>
<accession>A0A1H8B360</accession>
<keyword evidence="3" id="KW-1185">Reference proteome</keyword>
<dbReference type="InterPro" id="IPR043765">
    <property type="entry name" value="DUF5711"/>
</dbReference>
<dbReference type="RefSeq" id="WP_092753431.1">
    <property type="nucleotide sequence ID" value="NZ_FOCG01000001.1"/>
</dbReference>
<dbReference type="STRING" id="474960.SAMN05216180_1640"/>
<gene>
    <name evidence="2" type="ORF">SAMN05216180_1640</name>
</gene>
<dbReference type="AlphaFoldDB" id="A0A1H8B360"/>
<dbReference type="EMBL" id="FOCG01000001">
    <property type="protein sequence ID" value="SEM76267.1"/>
    <property type="molecule type" value="Genomic_DNA"/>
</dbReference>
<evidence type="ECO:0000313" key="3">
    <source>
        <dbReference type="Proteomes" id="UP000199158"/>
    </source>
</evidence>
<dbReference type="InterPro" id="IPR036322">
    <property type="entry name" value="WD40_repeat_dom_sf"/>
</dbReference>
<sequence>MAAELSEIDKVRKKRRRKILLGRILLLIALTCAGIGMYALKDEVTTIGITDYIQDMIAGLGSGDGYPLDFAGDQVQGTYQIGSNLAVLTDSNLYIYNESGKEVRSIQHKYSNPVVKISRRRILIYDRGGKKLRVETLARTVGQKEFEYAIYAGDISSRGEIAVATEAQRYLSQMIVYDKMLSEPAKFSWRSADNYITALRFLHDGKGIAAAGVNAREGDLLSTVQMFRFNQKEKVGVQEFVGELIHSIDTTSQGVNIITDRRAVQLSYKGEIKQEYHYKNETLVSFDHNDAGYTALMFGDYRENKNSDLIVLGKDCTKAWEQKISSHADLMNLGRSKICMVVDGELKSYDLSGRAVKRKTLSVEPLAMQTIDSTVYVITPNTIEKIPLN</sequence>
<feature type="transmembrane region" description="Helical" evidence="1">
    <location>
        <begin position="20"/>
        <end position="40"/>
    </location>
</feature>
<keyword evidence="1" id="KW-0472">Membrane</keyword>
<evidence type="ECO:0000313" key="2">
    <source>
        <dbReference type="EMBL" id="SEM76267.1"/>
    </source>
</evidence>
<name>A0A1H8B360_9FIRM</name>
<dbReference type="Pfam" id="PF18975">
    <property type="entry name" value="DUF5711"/>
    <property type="match status" value="1"/>
</dbReference>
<dbReference type="OrthoDB" id="1851805at2"/>